<dbReference type="KEGG" id="rch:RUM_17120"/>
<keyword evidence="2" id="KW-1185">Reference proteome</keyword>
<dbReference type="AlphaFoldDB" id="D4LDT7"/>
<dbReference type="Proteomes" id="UP000007054">
    <property type="component" value="Chromosome"/>
</dbReference>
<sequence length="76" mass="8937">MIEKTNRCRYINDLGWECCSLLNVEECPENCKFRKTEEEYQEGQRHARSILDAKGLEVCDVFDSQGVHRISTRRAK</sequence>
<name>D4LDT7_RUMC1</name>
<dbReference type="BioCyc" id="RCHA213810:RUM_RS08315-MONOMER"/>
<reference evidence="1" key="1">
    <citation type="submission" date="2010-03" db="EMBL/GenBank/DDBJ databases">
        <title>The genome sequence of Ruminococcus sp. 18P13.</title>
        <authorList>
            <consortium name="metaHIT consortium -- http://www.metahit.eu/"/>
            <person name="Pajon A."/>
            <person name="Turner K."/>
            <person name="Parkhill J."/>
            <person name="Bernalier A."/>
        </authorList>
    </citation>
    <scope>NUCLEOTIDE SEQUENCE [LARGE SCALE GENOMIC DNA]</scope>
    <source>
        <strain evidence="1">Type strain: 18P13</strain>
    </source>
</reference>
<reference evidence="1" key="2">
    <citation type="submission" date="2010-03" db="EMBL/GenBank/DDBJ databases">
        <authorList>
            <person name="Pajon A."/>
        </authorList>
    </citation>
    <scope>NUCLEOTIDE SEQUENCE</scope>
    <source>
        <strain evidence="1">Type strain: 18P13</strain>
    </source>
</reference>
<organism evidence="1 2">
    <name type="scientific">Ruminococcus champanellensis (strain DSM 18848 / JCM 17042 / KCTC 15320 / 18P13)</name>
    <dbReference type="NCBI Taxonomy" id="213810"/>
    <lineage>
        <taxon>Bacteria</taxon>
        <taxon>Bacillati</taxon>
        <taxon>Bacillota</taxon>
        <taxon>Clostridia</taxon>
        <taxon>Eubacteriales</taxon>
        <taxon>Oscillospiraceae</taxon>
        <taxon>Ruminococcus</taxon>
    </lineage>
</organism>
<proteinExistence type="predicted"/>
<dbReference type="STRING" id="213810.RUM_17120"/>
<dbReference type="RefSeq" id="WP_015558688.1">
    <property type="nucleotide sequence ID" value="NC_021039.1"/>
</dbReference>
<protein>
    <submittedName>
        <fullName evidence="1">Uncharacterized protein</fullName>
    </submittedName>
</protein>
<dbReference type="EMBL" id="FP929052">
    <property type="protein sequence ID" value="CBL17782.1"/>
    <property type="molecule type" value="Genomic_DNA"/>
</dbReference>
<evidence type="ECO:0000313" key="2">
    <source>
        <dbReference type="Proteomes" id="UP000007054"/>
    </source>
</evidence>
<dbReference type="HOGENOM" id="CLU_2652239_0_0_9"/>
<dbReference type="GeneID" id="83156412"/>
<evidence type="ECO:0000313" key="1">
    <source>
        <dbReference type="EMBL" id="CBL17782.1"/>
    </source>
</evidence>
<gene>
    <name evidence="1" type="ordered locus">RUM_17120</name>
</gene>
<accession>D4LDT7</accession>